<evidence type="ECO:0000313" key="2">
    <source>
        <dbReference type="Proteomes" id="UP001295684"/>
    </source>
</evidence>
<dbReference type="Proteomes" id="UP001295684">
    <property type="component" value="Unassembled WGS sequence"/>
</dbReference>
<evidence type="ECO:0000313" key="1">
    <source>
        <dbReference type="EMBL" id="CAI2367686.1"/>
    </source>
</evidence>
<keyword evidence="2" id="KW-1185">Reference proteome</keyword>
<comment type="caution">
    <text evidence="1">The sequence shown here is derived from an EMBL/GenBank/DDBJ whole genome shotgun (WGS) entry which is preliminary data.</text>
</comment>
<accession>A0AAD1UEA4</accession>
<reference evidence="1" key="1">
    <citation type="submission" date="2023-07" db="EMBL/GenBank/DDBJ databases">
        <authorList>
            <consortium name="AG Swart"/>
            <person name="Singh M."/>
            <person name="Singh A."/>
            <person name="Seah K."/>
            <person name="Emmerich C."/>
        </authorList>
    </citation>
    <scope>NUCLEOTIDE SEQUENCE</scope>
    <source>
        <strain evidence="1">DP1</strain>
    </source>
</reference>
<proteinExistence type="predicted"/>
<dbReference type="EMBL" id="CAMPGE010008800">
    <property type="protein sequence ID" value="CAI2367686.1"/>
    <property type="molecule type" value="Genomic_DNA"/>
</dbReference>
<gene>
    <name evidence="1" type="ORF">ECRASSUSDP1_LOCUS8974</name>
</gene>
<organism evidence="1 2">
    <name type="scientific">Euplotes crassus</name>
    <dbReference type="NCBI Taxonomy" id="5936"/>
    <lineage>
        <taxon>Eukaryota</taxon>
        <taxon>Sar</taxon>
        <taxon>Alveolata</taxon>
        <taxon>Ciliophora</taxon>
        <taxon>Intramacronucleata</taxon>
        <taxon>Spirotrichea</taxon>
        <taxon>Hypotrichia</taxon>
        <taxon>Euplotida</taxon>
        <taxon>Euplotidae</taxon>
        <taxon>Moneuplotes</taxon>
    </lineage>
</organism>
<protein>
    <submittedName>
        <fullName evidence="1">Uncharacterized protein</fullName>
    </submittedName>
</protein>
<name>A0AAD1UEA4_EUPCR</name>
<dbReference type="AlphaFoldDB" id="A0AAD1UEA4"/>
<sequence length="200" mass="22995">MNDTSNLFSPPCISKKELYLLQEERCLGEDPLVNWKEHELDYSEVLPPLSESIPAITDGELDNSVELRYETSPVHLRFSDKKNTQPLAQLDQNVIQIRKFQILTEEASPACLKNYQESGKDFTCSKDNDFHLEEHSVRSDIVRKSIIRGLKRYFCKLFCNGNGIISNMKRAERSQSFAKIEKVCVCFKISVTKRICLNSV</sequence>